<keyword evidence="4 7" id="KW-0812">Transmembrane</keyword>
<evidence type="ECO:0000256" key="3">
    <source>
        <dbReference type="ARBA" id="ARBA00022475"/>
    </source>
</evidence>
<dbReference type="SUPFAM" id="SSF161098">
    <property type="entry name" value="MetI-like"/>
    <property type="match status" value="1"/>
</dbReference>
<feature type="transmembrane region" description="Helical" evidence="7">
    <location>
        <begin position="277"/>
        <end position="303"/>
    </location>
</feature>
<dbReference type="GO" id="GO:0071916">
    <property type="term" value="F:dipeptide transmembrane transporter activity"/>
    <property type="evidence" value="ECO:0007669"/>
    <property type="project" value="TreeGrafter"/>
</dbReference>
<dbReference type="STRING" id="1943.AQJ64_17165"/>
<keyword evidence="6 7" id="KW-0472">Membrane</keyword>
<feature type="transmembrane region" description="Helical" evidence="7">
    <location>
        <begin position="232"/>
        <end position="257"/>
    </location>
</feature>
<feature type="transmembrane region" description="Helical" evidence="7">
    <location>
        <begin position="106"/>
        <end position="126"/>
    </location>
</feature>
<dbReference type="InterPro" id="IPR035906">
    <property type="entry name" value="MetI-like_sf"/>
</dbReference>
<evidence type="ECO:0000259" key="8">
    <source>
        <dbReference type="PROSITE" id="PS50928"/>
    </source>
</evidence>
<dbReference type="Pfam" id="PF00528">
    <property type="entry name" value="BPD_transp_1"/>
    <property type="match status" value="1"/>
</dbReference>
<evidence type="ECO:0000313" key="9">
    <source>
        <dbReference type="EMBL" id="KUN83543.1"/>
    </source>
</evidence>
<comment type="similarity">
    <text evidence="7">Belongs to the binding-protein-dependent transport system permease family.</text>
</comment>
<dbReference type="EMBL" id="LMWW01000022">
    <property type="protein sequence ID" value="KUN83543.1"/>
    <property type="molecule type" value="Genomic_DNA"/>
</dbReference>
<gene>
    <name evidence="9" type="ORF">AQJ64_17165</name>
</gene>
<evidence type="ECO:0000256" key="1">
    <source>
        <dbReference type="ARBA" id="ARBA00004651"/>
    </source>
</evidence>
<dbReference type="CDD" id="cd06261">
    <property type="entry name" value="TM_PBP2"/>
    <property type="match status" value="1"/>
</dbReference>
<keyword evidence="2 7" id="KW-0813">Transport</keyword>
<comment type="caution">
    <text evidence="9">The sequence shown here is derived from an EMBL/GenBank/DDBJ whole genome shotgun (WGS) entry which is preliminary data.</text>
</comment>
<accession>A0A101T0V5</accession>
<dbReference type="Proteomes" id="UP000052982">
    <property type="component" value="Unassembled WGS sequence"/>
</dbReference>
<dbReference type="PANTHER" id="PTHR43163:SF6">
    <property type="entry name" value="DIPEPTIDE TRANSPORT SYSTEM PERMEASE PROTEIN DPPB-RELATED"/>
    <property type="match status" value="1"/>
</dbReference>
<feature type="transmembrane region" description="Helical" evidence="7">
    <location>
        <begin position="12"/>
        <end position="33"/>
    </location>
</feature>
<protein>
    <submittedName>
        <fullName evidence="9">ABC transporter permease</fullName>
    </submittedName>
</protein>
<dbReference type="InterPro" id="IPR000515">
    <property type="entry name" value="MetI-like"/>
</dbReference>
<evidence type="ECO:0000256" key="6">
    <source>
        <dbReference type="ARBA" id="ARBA00023136"/>
    </source>
</evidence>
<reference evidence="9 10" key="1">
    <citation type="submission" date="2015-10" db="EMBL/GenBank/DDBJ databases">
        <title>Draft genome sequence of Streptomyces griseoruber DSM 40281, type strain for the species Streptomyces griseoruber.</title>
        <authorList>
            <person name="Ruckert C."/>
            <person name="Winkler A."/>
            <person name="Kalinowski J."/>
            <person name="Kampfer P."/>
            <person name="Glaeser S."/>
        </authorList>
    </citation>
    <scope>NUCLEOTIDE SEQUENCE [LARGE SCALE GENOMIC DNA]</scope>
    <source>
        <strain evidence="9 10">DSM 40281</strain>
    </source>
</reference>
<dbReference type="PANTHER" id="PTHR43163">
    <property type="entry name" value="DIPEPTIDE TRANSPORT SYSTEM PERMEASE PROTEIN DPPB-RELATED"/>
    <property type="match status" value="1"/>
</dbReference>
<dbReference type="GO" id="GO:0005886">
    <property type="term" value="C:plasma membrane"/>
    <property type="evidence" value="ECO:0007669"/>
    <property type="project" value="UniProtKB-SubCell"/>
</dbReference>
<evidence type="ECO:0000313" key="10">
    <source>
        <dbReference type="Proteomes" id="UP000052982"/>
    </source>
</evidence>
<dbReference type="Pfam" id="PF19300">
    <property type="entry name" value="BPD_transp_1_N"/>
    <property type="match status" value="1"/>
</dbReference>
<feature type="domain" description="ABC transmembrane type-1" evidence="8">
    <location>
        <begin position="100"/>
        <end position="300"/>
    </location>
</feature>
<proteinExistence type="inferred from homology"/>
<evidence type="ECO:0000256" key="7">
    <source>
        <dbReference type="RuleBase" id="RU363032"/>
    </source>
</evidence>
<evidence type="ECO:0000256" key="2">
    <source>
        <dbReference type="ARBA" id="ARBA00022448"/>
    </source>
</evidence>
<dbReference type="Gene3D" id="1.10.3720.10">
    <property type="entry name" value="MetI-like"/>
    <property type="match status" value="1"/>
</dbReference>
<comment type="subcellular location">
    <subcellularLocation>
        <location evidence="1 7">Cell membrane</location>
        <topology evidence="1 7">Multi-pass membrane protein</topology>
    </subcellularLocation>
</comment>
<keyword evidence="10" id="KW-1185">Reference proteome</keyword>
<dbReference type="PROSITE" id="PS50928">
    <property type="entry name" value="ABC_TM1"/>
    <property type="match status" value="1"/>
</dbReference>
<dbReference type="InterPro" id="IPR045621">
    <property type="entry name" value="BPD_transp_1_N"/>
</dbReference>
<keyword evidence="3" id="KW-1003">Cell membrane</keyword>
<dbReference type="AlphaFoldDB" id="A0A101T0V5"/>
<evidence type="ECO:0000256" key="5">
    <source>
        <dbReference type="ARBA" id="ARBA00022989"/>
    </source>
</evidence>
<keyword evidence="5 7" id="KW-1133">Transmembrane helix</keyword>
<organism evidence="9 10">
    <name type="scientific">Streptomyces griseoruber</name>
    <dbReference type="NCBI Taxonomy" id="1943"/>
    <lineage>
        <taxon>Bacteria</taxon>
        <taxon>Bacillati</taxon>
        <taxon>Actinomycetota</taxon>
        <taxon>Actinomycetes</taxon>
        <taxon>Kitasatosporales</taxon>
        <taxon>Streptomycetaceae</taxon>
        <taxon>Streptomyces</taxon>
    </lineage>
</organism>
<feature type="transmembrane region" description="Helical" evidence="7">
    <location>
        <begin position="138"/>
        <end position="162"/>
    </location>
</feature>
<feature type="transmembrane region" description="Helical" evidence="7">
    <location>
        <begin position="174"/>
        <end position="196"/>
    </location>
</feature>
<evidence type="ECO:0000256" key="4">
    <source>
        <dbReference type="ARBA" id="ARBA00022692"/>
    </source>
</evidence>
<name>A0A101T0V5_9ACTN</name>
<sequence>MPALLRAIVKRLVAALAVLSGAATLAFLTLQLIPGDPVAVMLGPGNAASPEIRAEITHEYGLDRSPAEQYLHYLGNLLGGNLGESYQLQRPVTDLIGDQLWPTVQLALFALLLAVTGAVALAAATAGRHPALRAAASLAELLAASTPAYWTGILLLTAFSFQLRIFPVAGAQDFASLVLPAVTLALSLAGVLAQVLREGLEAALAQPFVVTARARGLSDTAVRLRHALRHAAIPLVTLTGWLTGSLLGGAVLVETVFGRPGIGALTLQAATNKDIPLVIGLVLLSALVFVVLSTVIDLLYLVIDPRLRTR</sequence>